<sequence>MKAVMLILLFLALVTAKNITENIAVNSTVVYPLMLPPGSVVVTSQPPIEKAGPKMKCNVTKFCFEVIPAAMGAYVKGILNTSVASAVFTGEYNTRGYGVAYISQNSTKKEPSYSKKVHGSSKLNVPNGTRIVEIYQFNRKAGKIEAFDNMTAVKDVDSQPVLGLYSPLLLPPKQQNYSIVVIHIPRDTKNYTLTYKLPDKTNRTYLFRRQSIAATFVTGSELIYFEKADITTAAPITTSGVARMVRLSMLLMPFILLAH</sequence>
<feature type="signal peptide" evidence="1">
    <location>
        <begin position="1"/>
        <end position="16"/>
    </location>
</feature>
<organism evidence="2">
    <name type="scientific">Schistocephalus solidus</name>
    <name type="common">Tapeworm</name>
    <dbReference type="NCBI Taxonomy" id="70667"/>
    <lineage>
        <taxon>Eukaryota</taxon>
        <taxon>Metazoa</taxon>
        <taxon>Spiralia</taxon>
        <taxon>Lophotrochozoa</taxon>
        <taxon>Platyhelminthes</taxon>
        <taxon>Cestoda</taxon>
        <taxon>Eucestoda</taxon>
        <taxon>Diphyllobothriidea</taxon>
        <taxon>Diphyllobothriidae</taxon>
        <taxon>Schistocephalus</taxon>
    </lineage>
</organism>
<proteinExistence type="predicted"/>
<evidence type="ECO:0000256" key="1">
    <source>
        <dbReference type="SAM" id="SignalP"/>
    </source>
</evidence>
<gene>
    <name evidence="2" type="ORF">TR118925</name>
</gene>
<name>A0A0X3NP95_SCHSO</name>
<dbReference type="EMBL" id="GEEE01021962">
    <property type="protein sequence ID" value="JAP41263.1"/>
    <property type="molecule type" value="Transcribed_RNA"/>
</dbReference>
<keyword evidence="1" id="KW-0732">Signal</keyword>
<evidence type="ECO:0008006" key="3">
    <source>
        <dbReference type="Google" id="ProtNLM"/>
    </source>
</evidence>
<accession>A0A0X3NP95</accession>
<feature type="chain" id="PRO_5007050673" description="DUF5727 domain-containing protein" evidence="1">
    <location>
        <begin position="17"/>
        <end position="259"/>
    </location>
</feature>
<protein>
    <recommendedName>
        <fullName evidence="3">DUF5727 domain-containing protein</fullName>
    </recommendedName>
</protein>
<evidence type="ECO:0000313" key="2">
    <source>
        <dbReference type="EMBL" id="JAP41263.1"/>
    </source>
</evidence>
<dbReference type="AlphaFoldDB" id="A0A0X3NP95"/>
<reference evidence="2" key="1">
    <citation type="submission" date="2016-01" db="EMBL/GenBank/DDBJ databases">
        <title>Reference transcriptome for the parasite Schistocephalus solidus: insights into the molecular evolution of parasitism.</title>
        <authorList>
            <person name="Hebert F.O."/>
            <person name="Grambauer S."/>
            <person name="Barber I."/>
            <person name="Landry C.R."/>
            <person name="Aubin-Horth N."/>
        </authorList>
    </citation>
    <scope>NUCLEOTIDE SEQUENCE</scope>
</reference>